<dbReference type="EMBL" id="JAYMYQ010000004">
    <property type="protein sequence ID" value="KAK7336523.1"/>
    <property type="molecule type" value="Genomic_DNA"/>
</dbReference>
<sequence length="123" mass="13739">MLTSIDPGYGTTIMLPRLLRGLLLAPLGLRGSEIGPTKTKFERSSAVSVPRNTNEACTAHDVHKNLSPGMKSENLKLHYIGVLGFDRSSNFRTKRLLFVCKGVQAELLGVDREMDWMILLHCW</sequence>
<reference evidence="1 2" key="1">
    <citation type="submission" date="2024-01" db="EMBL/GenBank/DDBJ databases">
        <title>The genomes of 5 underutilized Papilionoideae crops provide insights into root nodulation and disease resistanc.</title>
        <authorList>
            <person name="Jiang F."/>
        </authorList>
    </citation>
    <scope>NUCLEOTIDE SEQUENCE [LARGE SCALE GENOMIC DNA]</scope>
    <source>
        <strain evidence="1">LVBAO_FW01</strain>
        <tissue evidence="1">Leaves</tissue>
    </source>
</reference>
<protein>
    <submittedName>
        <fullName evidence="1">Uncharacterized protein</fullName>
    </submittedName>
</protein>
<organism evidence="1 2">
    <name type="scientific">Canavalia gladiata</name>
    <name type="common">Sword bean</name>
    <name type="synonym">Dolichos gladiatus</name>
    <dbReference type="NCBI Taxonomy" id="3824"/>
    <lineage>
        <taxon>Eukaryota</taxon>
        <taxon>Viridiplantae</taxon>
        <taxon>Streptophyta</taxon>
        <taxon>Embryophyta</taxon>
        <taxon>Tracheophyta</taxon>
        <taxon>Spermatophyta</taxon>
        <taxon>Magnoliopsida</taxon>
        <taxon>eudicotyledons</taxon>
        <taxon>Gunneridae</taxon>
        <taxon>Pentapetalae</taxon>
        <taxon>rosids</taxon>
        <taxon>fabids</taxon>
        <taxon>Fabales</taxon>
        <taxon>Fabaceae</taxon>
        <taxon>Papilionoideae</taxon>
        <taxon>50 kb inversion clade</taxon>
        <taxon>NPAAA clade</taxon>
        <taxon>indigoferoid/millettioid clade</taxon>
        <taxon>Phaseoleae</taxon>
        <taxon>Canavalia</taxon>
    </lineage>
</organism>
<name>A0AAN9LLY4_CANGL</name>
<keyword evidence="2" id="KW-1185">Reference proteome</keyword>
<comment type="caution">
    <text evidence="1">The sequence shown here is derived from an EMBL/GenBank/DDBJ whole genome shotgun (WGS) entry which is preliminary data.</text>
</comment>
<accession>A0AAN9LLY4</accession>
<gene>
    <name evidence="1" type="ORF">VNO77_17066</name>
</gene>
<evidence type="ECO:0000313" key="1">
    <source>
        <dbReference type="EMBL" id="KAK7336523.1"/>
    </source>
</evidence>
<proteinExistence type="predicted"/>
<dbReference type="Proteomes" id="UP001367508">
    <property type="component" value="Unassembled WGS sequence"/>
</dbReference>
<dbReference type="AlphaFoldDB" id="A0AAN9LLY4"/>
<evidence type="ECO:0000313" key="2">
    <source>
        <dbReference type="Proteomes" id="UP001367508"/>
    </source>
</evidence>